<evidence type="ECO:0000256" key="1">
    <source>
        <dbReference type="SAM" id="Phobius"/>
    </source>
</evidence>
<reference evidence="3" key="1">
    <citation type="journal article" date="2019" name="Int. J. Syst. Evol. Microbiol.">
        <title>The Global Catalogue of Microorganisms (GCM) 10K type strain sequencing project: providing services to taxonomists for standard genome sequencing and annotation.</title>
        <authorList>
            <consortium name="The Broad Institute Genomics Platform"/>
            <consortium name="The Broad Institute Genome Sequencing Center for Infectious Disease"/>
            <person name="Wu L."/>
            <person name="Ma J."/>
        </authorList>
    </citation>
    <scope>NUCLEOTIDE SEQUENCE [LARGE SCALE GENOMIC DNA]</scope>
    <source>
        <strain evidence="3">CGMCC 1.15053</strain>
    </source>
</reference>
<evidence type="ECO:0000313" key="2">
    <source>
        <dbReference type="EMBL" id="MFC5850033.1"/>
    </source>
</evidence>
<dbReference type="Proteomes" id="UP001595979">
    <property type="component" value="Unassembled WGS sequence"/>
</dbReference>
<keyword evidence="1" id="KW-1133">Transmembrane helix</keyword>
<sequence length="117" mass="13716">MIFLPLSPLYLLWIARRPLGWVLAALFALLFVHLSRETGHLSHHNFHFDTRPMWALVVALVITANVWVHRQAKVLLRLPRRDPIDGMRVWRFVTWTLIVLLVWSGAALWGSFEMPLR</sequence>
<name>A0ABW1DR37_9DEIO</name>
<accession>A0ABW1DR37</accession>
<dbReference type="EMBL" id="JBHSOH010000035">
    <property type="protein sequence ID" value="MFC5850033.1"/>
    <property type="molecule type" value="Genomic_DNA"/>
</dbReference>
<evidence type="ECO:0000313" key="3">
    <source>
        <dbReference type="Proteomes" id="UP001595979"/>
    </source>
</evidence>
<protein>
    <submittedName>
        <fullName evidence="2">Uncharacterized protein</fullName>
    </submittedName>
</protein>
<dbReference type="RefSeq" id="WP_380051692.1">
    <property type="nucleotide sequence ID" value="NZ_JBHSOH010000035.1"/>
</dbReference>
<proteinExistence type="predicted"/>
<organism evidence="2 3">
    <name type="scientific">Deinococcus petrolearius</name>
    <dbReference type="NCBI Taxonomy" id="1751295"/>
    <lineage>
        <taxon>Bacteria</taxon>
        <taxon>Thermotogati</taxon>
        <taxon>Deinococcota</taxon>
        <taxon>Deinococci</taxon>
        <taxon>Deinococcales</taxon>
        <taxon>Deinococcaceae</taxon>
        <taxon>Deinococcus</taxon>
    </lineage>
</organism>
<keyword evidence="1" id="KW-0472">Membrane</keyword>
<feature type="transmembrane region" description="Helical" evidence="1">
    <location>
        <begin position="51"/>
        <end position="68"/>
    </location>
</feature>
<keyword evidence="1" id="KW-0812">Transmembrane</keyword>
<feature type="transmembrane region" description="Helical" evidence="1">
    <location>
        <begin position="89"/>
        <end position="112"/>
    </location>
</feature>
<keyword evidence="3" id="KW-1185">Reference proteome</keyword>
<gene>
    <name evidence="2" type="ORF">ACFPQ6_17155</name>
</gene>
<comment type="caution">
    <text evidence="2">The sequence shown here is derived from an EMBL/GenBank/DDBJ whole genome shotgun (WGS) entry which is preliminary data.</text>
</comment>